<dbReference type="AlphaFoldDB" id="A0A6A6ZNB4"/>
<sequence length="470" mass="53358">MPSLSMGLGDWDVQSMAEGKLLDWEEVIPPQQHLDASTSTHMATPQDYDVMPWAIRTSVNSPAPATSSVVDCSSTSTIVTTAKQNEVLFQQLAAAHAAQRNAENILRSYAARKRKSVESGQTRFETRLQVQQTASEQRIAALEKELAMCQKREGAMKGVLMREFGKEKELSLREQALERNIKSLTRKTERIRKDTREVKERELRCEDILSQYDLLLEGNANDIDLDSEPAAKLPKPGQTNAFSYGNIKLLDLNKFNQQRHKWSEKPTLNTKDKRFALLRKHDYYAGWLDAHRALDHQKAIGLEAQAKTMDTRDPILGAKTTYLRDRSDPRNPLNAGMNAGLLFAHAALCKTHNLPEHHVRLDTRQWHLTDLKLLAREDQFGEFAFWYRVDFAADKTRRLFKLKIERGIWKTGEDAAQIALMKSVNAEKGYVIKKTDVPLKMGRERAKGRKAVPKEAGQRAAGELQDDLVD</sequence>
<dbReference type="EMBL" id="MU006236">
    <property type="protein sequence ID" value="KAF2821874.1"/>
    <property type="molecule type" value="Genomic_DNA"/>
</dbReference>
<dbReference type="Proteomes" id="UP000799424">
    <property type="component" value="Unassembled WGS sequence"/>
</dbReference>
<dbReference type="OrthoDB" id="3800276at2759"/>
<reference evidence="3" key="1">
    <citation type="journal article" date="2020" name="Stud. Mycol.">
        <title>101 Dothideomycetes genomes: a test case for predicting lifestyles and emergence of pathogens.</title>
        <authorList>
            <person name="Haridas S."/>
            <person name="Albert R."/>
            <person name="Binder M."/>
            <person name="Bloem J."/>
            <person name="Labutti K."/>
            <person name="Salamov A."/>
            <person name="Andreopoulos B."/>
            <person name="Baker S."/>
            <person name="Barry K."/>
            <person name="Bills G."/>
            <person name="Bluhm B."/>
            <person name="Cannon C."/>
            <person name="Castanera R."/>
            <person name="Culley D."/>
            <person name="Daum C."/>
            <person name="Ezra D."/>
            <person name="Gonzalez J."/>
            <person name="Henrissat B."/>
            <person name="Kuo A."/>
            <person name="Liang C."/>
            <person name="Lipzen A."/>
            <person name="Lutzoni F."/>
            <person name="Magnuson J."/>
            <person name="Mondo S."/>
            <person name="Nolan M."/>
            <person name="Ohm R."/>
            <person name="Pangilinan J."/>
            <person name="Park H.-J."/>
            <person name="Ramirez L."/>
            <person name="Alfaro M."/>
            <person name="Sun H."/>
            <person name="Tritt A."/>
            <person name="Yoshinaga Y."/>
            <person name="Zwiers L.-H."/>
            <person name="Turgeon B."/>
            <person name="Goodwin S."/>
            <person name="Spatafora J."/>
            <person name="Crous P."/>
            <person name="Grigoriev I."/>
        </authorList>
    </citation>
    <scope>NUCLEOTIDE SEQUENCE</scope>
    <source>
        <strain evidence="3">CBS 113818</strain>
    </source>
</reference>
<evidence type="ECO:0000313" key="3">
    <source>
        <dbReference type="EMBL" id="KAF2821874.1"/>
    </source>
</evidence>
<gene>
    <name evidence="3" type="ORF">CC86DRAFT_397301</name>
</gene>
<feature type="coiled-coil region" evidence="1">
    <location>
        <begin position="132"/>
        <end position="194"/>
    </location>
</feature>
<keyword evidence="1" id="KW-0175">Coiled coil</keyword>
<evidence type="ECO:0000256" key="1">
    <source>
        <dbReference type="SAM" id="Coils"/>
    </source>
</evidence>
<evidence type="ECO:0000313" key="4">
    <source>
        <dbReference type="Proteomes" id="UP000799424"/>
    </source>
</evidence>
<evidence type="ECO:0000256" key="2">
    <source>
        <dbReference type="SAM" id="MobiDB-lite"/>
    </source>
</evidence>
<protein>
    <submittedName>
        <fullName evidence="3">Uncharacterized protein</fullName>
    </submittedName>
</protein>
<accession>A0A6A6ZNB4</accession>
<organism evidence="3 4">
    <name type="scientific">Ophiobolus disseminans</name>
    <dbReference type="NCBI Taxonomy" id="1469910"/>
    <lineage>
        <taxon>Eukaryota</taxon>
        <taxon>Fungi</taxon>
        <taxon>Dikarya</taxon>
        <taxon>Ascomycota</taxon>
        <taxon>Pezizomycotina</taxon>
        <taxon>Dothideomycetes</taxon>
        <taxon>Pleosporomycetidae</taxon>
        <taxon>Pleosporales</taxon>
        <taxon>Pleosporineae</taxon>
        <taxon>Phaeosphaeriaceae</taxon>
        <taxon>Ophiobolus</taxon>
    </lineage>
</organism>
<keyword evidence="4" id="KW-1185">Reference proteome</keyword>
<proteinExistence type="predicted"/>
<name>A0A6A6ZNB4_9PLEO</name>
<feature type="region of interest" description="Disordered" evidence="2">
    <location>
        <begin position="442"/>
        <end position="470"/>
    </location>
</feature>